<dbReference type="RefSeq" id="WP_179463251.1">
    <property type="nucleotide sequence ID" value="NZ_JACBZX010000001.1"/>
</dbReference>
<proteinExistence type="predicted"/>
<gene>
    <name evidence="2" type="ORF">BJY28_002451</name>
</gene>
<name>A0A852X3N4_9MICO</name>
<feature type="domain" description="SnoaL-like" evidence="1">
    <location>
        <begin position="10"/>
        <end position="101"/>
    </location>
</feature>
<reference evidence="2 3" key="1">
    <citation type="submission" date="2020-07" db="EMBL/GenBank/DDBJ databases">
        <title>Sequencing the genomes of 1000 actinobacteria strains.</title>
        <authorList>
            <person name="Klenk H.-P."/>
        </authorList>
    </citation>
    <scope>NUCLEOTIDE SEQUENCE [LARGE SCALE GENOMIC DNA]</scope>
    <source>
        <strain evidence="2 3">DSM 24723</strain>
    </source>
</reference>
<dbReference type="Pfam" id="PF12680">
    <property type="entry name" value="SnoaL_2"/>
    <property type="match status" value="1"/>
</dbReference>
<dbReference type="Gene3D" id="3.10.450.50">
    <property type="match status" value="1"/>
</dbReference>
<dbReference type="InterPro" id="IPR032710">
    <property type="entry name" value="NTF2-like_dom_sf"/>
</dbReference>
<dbReference type="AlphaFoldDB" id="A0A852X3N4"/>
<dbReference type="EMBL" id="JACBZX010000001">
    <property type="protein sequence ID" value="NYG37982.1"/>
    <property type="molecule type" value="Genomic_DNA"/>
</dbReference>
<sequence length="125" mass="14097">MDARQLLTTLCTTIDEHRWDDLPHLLHEDFVCRLVHTGEELDKVGWVRLNAEYPGFESLRVEDLVAAGERGVARCHVTGRLDGTVERFAVASFVTVRDGLIGELTEVWTDLGVEVPSERRVPVDD</sequence>
<keyword evidence="3" id="KW-1185">Reference proteome</keyword>
<evidence type="ECO:0000259" key="1">
    <source>
        <dbReference type="Pfam" id="PF12680"/>
    </source>
</evidence>
<protein>
    <recommendedName>
        <fullName evidence="1">SnoaL-like domain-containing protein</fullName>
    </recommendedName>
</protein>
<organism evidence="2 3">
    <name type="scientific">Janibacter alkaliphilus</name>
    <dbReference type="NCBI Taxonomy" id="1069963"/>
    <lineage>
        <taxon>Bacteria</taxon>
        <taxon>Bacillati</taxon>
        <taxon>Actinomycetota</taxon>
        <taxon>Actinomycetes</taxon>
        <taxon>Micrococcales</taxon>
        <taxon>Intrasporangiaceae</taxon>
        <taxon>Janibacter</taxon>
    </lineage>
</organism>
<comment type="caution">
    <text evidence="2">The sequence shown here is derived from an EMBL/GenBank/DDBJ whole genome shotgun (WGS) entry which is preliminary data.</text>
</comment>
<accession>A0A852X3N4</accession>
<evidence type="ECO:0000313" key="3">
    <source>
        <dbReference type="Proteomes" id="UP000592181"/>
    </source>
</evidence>
<dbReference type="SUPFAM" id="SSF54427">
    <property type="entry name" value="NTF2-like"/>
    <property type="match status" value="1"/>
</dbReference>
<evidence type="ECO:0000313" key="2">
    <source>
        <dbReference type="EMBL" id="NYG37982.1"/>
    </source>
</evidence>
<dbReference type="InterPro" id="IPR037401">
    <property type="entry name" value="SnoaL-like"/>
</dbReference>
<dbReference type="Proteomes" id="UP000592181">
    <property type="component" value="Unassembled WGS sequence"/>
</dbReference>